<dbReference type="STRING" id="929713.NIASO_01365"/>
<gene>
    <name evidence="1" type="ORF">NIASO_01365</name>
</gene>
<reference evidence="1 2" key="1">
    <citation type="submission" date="2013-12" db="EMBL/GenBank/DDBJ databases">
        <authorList>
            <consortium name="DOE Joint Genome Institute"/>
            <person name="Eisen J."/>
            <person name="Huntemann M."/>
            <person name="Han J."/>
            <person name="Chen A."/>
            <person name="Kyrpides N."/>
            <person name="Mavromatis K."/>
            <person name="Markowitz V."/>
            <person name="Palaniappan K."/>
            <person name="Ivanova N."/>
            <person name="Schaumberg A."/>
            <person name="Pati A."/>
            <person name="Liolios K."/>
            <person name="Nordberg H.P."/>
            <person name="Cantor M.N."/>
            <person name="Hua S.X."/>
            <person name="Woyke T."/>
        </authorList>
    </citation>
    <scope>NUCLEOTIDE SEQUENCE [LARGE SCALE GENOMIC DNA]</scope>
    <source>
        <strain evidence="2">DSM 19437</strain>
    </source>
</reference>
<evidence type="ECO:0008006" key="3">
    <source>
        <dbReference type="Google" id="ProtNLM"/>
    </source>
</evidence>
<keyword evidence="2" id="KW-1185">Reference proteome</keyword>
<name>W0F5I0_9BACT</name>
<protein>
    <recommendedName>
        <fullName evidence="3">Outer membrane protein beta-barrel domain-containing protein</fullName>
    </recommendedName>
</protein>
<dbReference type="EMBL" id="CP007035">
    <property type="protein sequence ID" value="AHF17078.1"/>
    <property type="molecule type" value="Genomic_DNA"/>
</dbReference>
<dbReference type="HOGENOM" id="CLU_979454_0_0_10"/>
<evidence type="ECO:0000313" key="1">
    <source>
        <dbReference type="EMBL" id="AHF17078.1"/>
    </source>
</evidence>
<evidence type="ECO:0000313" key="2">
    <source>
        <dbReference type="Proteomes" id="UP000003586"/>
    </source>
</evidence>
<dbReference type="OrthoDB" id="663045at2"/>
<dbReference type="RefSeq" id="WP_008582076.1">
    <property type="nucleotide sequence ID" value="NZ_CP007035.1"/>
</dbReference>
<dbReference type="Proteomes" id="UP000003586">
    <property type="component" value="Chromosome"/>
</dbReference>
<proteinExistence type="predicted"/>
<organism evidence="1 2">
    <name type="scientific">Niabella soli DSM 19437</name>
    <dbReference type="NCBI Taxonomy" id="929713"/>
    <lineage>
        <taxon>Bacteria</taxon>
        <taxon>Pseudomonadati</taxon>
        <taxon>Bacteroidota</taxon>
        <taxon>Chitinophagia</taxon>
        <taxon>Chitinophagales</taxon>
        <taxon>Chitinophagaceae</taxon>
        <taxon>Niabella</taxon>
    </lineage>
</organism>
<accession>W0F5I0</accession>
<dbReference type="AlphaFoldDB" id="W0F5I0"/>
<sequence length="284" mass="30886">MSYPKTLLSLLSLLFVLNSYGQVRWFIRPEGNFSLVRKTNNTGSYPITINDMTTLATITARSHFDHQSGAGLSGGFTLPLAVKKLSLEVTAGMVLTGYRAHTALSSIYNGGGMPTLGGWPISGSTYLEFYGYAGGFTDRVPDPGNSHPISAETTEKNFKQGKVNHVYAQLNLGAKYNLLRKTAIGLSAVPYLLAKSTTHTYKEGAAQPGGTILLLQTKSSAKDDYQTIGLAGQAKVEQTLNARFALQASFTHHFSNIYKEQPNDVPGRKPKMQYVSLGLTYYVN</sequence>
<dbReference type="KEGG" id="nso:NIASO_01365"/>